<proteinExistence type="predicted"/>
<dbReference type="EMBL" id="CCAG010003294">
    <property type="status" value="NOT_ANNOTATED_CDS"/>
    <property type="molecule type" value="Genomic_DNA"/>
</dbReference>
<accession>A0A1B0FJF7</accession>
<sequence length="70" mass="8361">MIMDNRQMILLEVAKGGDESHELIIFLRKVPHFNIIYCQTVVSMAGWLAEWMAEWMDGWMDRWTDGWIDE</sequence>
<dbReference type="EnsemblMetazoa" id="GMOY003939-RA">
    <property type="protein sequence ID" value="GMOY003939-PA"/>
    <property type="gene ID" value="GMOY003939"/>
</dbReference>
<reference evidence="1" key="1">
    <citation type="submission" date="2020-05" db="UniProtKB">
        <authorList>
            <consortium name="EnsemblMetazoa"/>
        </authorList>
    </citation>
    <scope>IDENTIFICATION</scope>
    <source>
        <strain evidence="1">Yale</strain>
    </source>
</reference>
<dbReference type="VEuPathDB" id="VectorBase:GMOY003939"/>
<keyword evidence="2" id="KW-1185">Reference proteome</keyword>
<organism evidence="1 2">
    <name type="scientific">Glossina morsitans morsitans</name>
    <name type="common">Savannah tsetse fly</name>
    <dbReference type="NCBI Taxonomy" id="37546"/>
    <lineage>
        <taxon>Eukaryota</taxon>
        <taxon>Metazoa</taxon>
        <taxon>Ecdysozoa</taxon>
        <taxon>Arthropoda</taxon>
        <taxon>Hexapoda</taxon>
        <taxon>Insecta</taxon>
        <taxon>Pterygota</taxon>
        <taxon>Neoptera</taxon>
        <taxon>Endopterygota</taxon>
        <taxon>Diptera</taxon>
        <taxon>Brachycera</taxon>
        <taxon>Muscomorpha</taxon>
        <taxon>Hippoboscoidea</taxon>
        <taxon>Glossinidae</taxon>
        <taxon>Glossina</taxon>
    </lineage>
</organism>
<dbReference type="AlphaFoldDB" id="A0A1B0FJF7"/>
<evidence type="ECO:0000313" key="1">
    <source>
        <dbReference type="EnsemblMetazoa" id="GMOY003939-PA"/>
    </source>
</evidence>
<dbReference type="Proteomes" id="UP000092444">
    <property type="component" value="Unassembled WGS sequence"/>
</dbReference>
<name>A0A1B0FJF7_GLOMM</name>
<protein>
    <submittedName>
        <fullName evidence="1">Uncharacterized protein</fullName>
    </submittedName>
</protein>
<evidence type="ECO:0000313" key="2">
    <source>
        <dbReference type="Proteomes" id="UP000092444"/>
    </source>
</evidence>